<evidence type="ECO:0000313" key="3">
    <source>
        <dbReference type="Proteomes" id="UP000095463"/>
    </source>
</evidence>
<evidence type="ECO:0000256" key="1">
    <source>
        <dbReference type="SAM" id="Phobius"/>
    </source>
</evidence>
<dbReference type="AlphaFoldDB" id="A0A1E5XM75"/>
<protein>
    <recommendedName>
        <fullName evidence="4">DUF1254 domain-containing protein</fullName>
    </recommendedName>
</protein>
<gene>
    <name evidence="2" type="ORF">VW23_024510</name>
</gene>
<keyword evidence="1" id="KW-0472">Membrane</keyword>
<dbReference type="OrthoDB" id="1346484at2"/>
<dbReference type="RefSeq" id="WP_069911054.1">
    <property type="nucleotide sequence ID" value="NZ_LAJE02000266.1"/>
</dbReference>
<feature type="transmembrane region" description="Helical" evidence="1">
    <location>
        <begin position="6"/>
        <end position="26"/>
    </location>
</feature>
<keyword evidence="1" id="KW-0812">Transmembrane</keyword>
<name>A0A1E5XM75_9HYPH</name>
<proteinExistence type="predicted"/>
<dbReference type="EMBL" id="LAJE02000266">
    <property type="protein sequence ID" value="OEO29710.1"/>
    <property type="molecule type" value="Genomic_DNA"/>
</dbReference>
<keyword evidence="1" id="KW-1133">Transmembrane helix</keyword>
<dbReference type="Proteomes" id="UP000095463">
    <property type="component" value="Unassembled WGS sequence"/>
</dbReference>
<organism evidence="2 3">
    <name type="scientific">Devosia insulae DS-56</name>
    <dbReference type="NCBI Taxonomy" id="1116389"/>
    <lineage>
        <taxon>Bacteria</taxon>
        <taxon>Pseudomonadati</taxon>
        <taxon>Pseudomonadota</taxon>
        <taxon>Alphaproteobacteria</taxon>
        <taxon>Hyphomicrobiales</taxon>
        <taxon>Devosiaceae</taxon>
        <taxon>Devosia</taxon>
    </lineage>
</organism>
<evidence type="ECO:0000313" key="2">
    <source>
        <dbReference type="EMBL" id="OEO29710.1"/>
    </source>
</evidence>
<evidence type="ECO:0008006" key="4">
    <source>
        <dbReference type="Google" id="ProtNLM"/>
    </source>
</evidence>
<keyword evidence="3" id="KW-1185">Reference proteome</keyword>
<comment type="caution">
    <text evidence="2">The sequence shown here is derived from an EMBL/GenBank/DDBJ whole genome shotgun (WGS) entry which is preliminary data.</text>
</comment>
<reference evidence="2 3" key="1">
    <citation type="journal article" date="2015" name="Genome Announc.">
        <title>Genome Assemblies of Three Soil-Associated Devosia species: D. insulae, D. limi, and D. soli.</title>
        <authorList>
            <person name="Hassan Y.I."/>
            <person name="Lepp D."/>
            <person name="Zhou T."/>
        </authorList>
    </citation>
    <scope>NUCLEOTIDE SEQUENCE [LARGE SCALE GENOMIC DNA]</scope>
    <source>
        <strain evidence="2 3">DS-56</strain>
    </source>
</reference>
<sequence>MIRTLLWLLGGVVLGGIIHIAVILSLPALSATSAWDHVAAAGAGPGPTVLSAAAAGQPNPLRLDPELTYAVCRIDLRSGPASVTGTLPQSFWSVAVYSRAGTVVYSTTNRDGIGTALDLGIFNPGQTRLLAEQKLDIAEGLLIVEAKEDDLFVVVRLAPPHPEMRARYEKALAGLKCGTIDT</sequence>
<accession>A0A1E5XM75</accession>